<keyword evidence="4" id="KW-1185">Reference proteome</keyword>
<keyword evidence="1" id="KW-0597">Phosphoprotein</keyword>
<dbReference type="CDD" id="cd22684">
    <property type="entry name" value="FHA_GarA_OdhI-like"/>
    <property type="match status" value="1"/>
</dbReference>
<dbReference type="InterPro" id="IPR000253">
    <property type="entry name" value="FHA_dom"/>
</dbReference>
<reference evidence="4" key="1">
    <citation type="journal article" date="2019" name="Int. J. Syst. Evol. Microbiol.">
        <title>The Global Catalogue of Microorganisms (GCM) 10K type strain sequencing project: providing services to taxonomists for standard genome sequencing and annotation.</title>
        <authorList>
            <consortium name="The Broad Institute Genomics Platform"/>
            <consortium name="The Broad Institute Genome Sequencing Center for Infectious Disease"/>
            <person name="Wu L."/>
            <person name="Ma J."/>
        </authorList>
    </citation>
    <scope>NUCLEOTIDE SEQUENCE [LARGE SCALE GENOMIC DNA]</scope>
    <source>
        <strain evidence="4">JCM 16703</strain>
    </source>
</reference>
<name>A0ABP7XW80_9ACTN</name>
<gene>
    <name evidence="3" type="ORF">GCM10022215_36430</name>
</gene>
<accession>A0ABP7XW80</accession>
<evidence type="ECO:0000313" key="4">
    <source>
        <dbReference type="Proteomes" id="UP001501495"/>
    </source>
</evidence>
<dbReference type="RefSeq" id="WP_344734904.1">
    <property type="nucleotide sequence ID" value="NZ_BAAAZH010000028.1"/>
</dbReference>
<dbReference type="SUPFAM" id="SSF49879">
    <property type="entry name" value="SMAD/FHA domain"/>
    <property type="match status" value="1"/>
</dbReference>
<dbReference type="Gene3D" id="2.60.200.20">
    <property type="match status" value="1"/>
</dbReference>
<dbReference type="EMBL" id="BAAAZH010000028">
    <property type="protein sequence ID" value="GAA4126609.1"/>
    <property type="molecule type" value="Genomic_DNA"/>
</dbReference>
<dbReference type="InterPro" id="IPR026870">
    <property type="entry name" value="Zinc_ribbon_dom"/>
</dbReference>
<organism evidence="3 4">
    <name type="scientific">Nocardioides fonticola</name>
    <dbReference type="NCBI Taxonomy" id="450363"/>
    <lineage>
        <taxon>Bacteria</taxon>
        <taxon>Bacillati</taxon>
        <taxon>Actinomycetota</taxon>
        <taxon>Actinomycetes</taxon>
        <taxon>Propionibacteriales</taxon>
        <taxon>Nocardioidaceae</taxon>
        <taxon>Nocardioides</taxon>
    </lineage>
</organism>
<dbReference type="InterPro" id="IPR050923">
    <property type="entry name" value="Cell_Proc_Reg/RNA_Proc"/>
</dbReference>
<comment type="caution">
    <text evidence="3">The sequence shown here is derived from an EMBL/GenBank/DDBJ whole genome shotgun (WGS) entry which is preliminary data.</text>
</comment>
<dbReference type="PANTHER" id="PTHR23308">
    <property type="entry name" value="NUCLEAR INHIBITOR OF PROTEIN PHOSPHATASE-1"/>
    <property type="match status" value="1"/>
</dbReference>
<dbReference type="Proteomes" id="UP001501495">
    <property type="component" value="Unassembled WGS sequence"/>
</dbReference>
<dbReference type="PROSITE" id="PS50006">
    <property type="entry name" value="FHA_DOMAIN"/>
    <property type="match status" value="1"/>
</dbReference>
<dbReference type="Pfam" id="PF13240">
    <property type="entry name" value="Zn_Ribbon_1"/>
    <property type="match status" value="1"/>
</dbReference>
<dbReference type="InterPro" id="IPR008984">
    <property type="entry name" value="SMAD_FHA_dom_sf"/>
</dbReference>
<proteinExistence type="predicted"/>
<dbReference type="SMART" id="SM00240">
    <property type="entry name" value="FHA"/>
    <property type="match status" value="1"/>
</dbReference>
<feature type="domain" description="FHA" evidence="2">
    <location>
        <begin position="99"/>
        <end position="148"/>
    </location>
</feature>
<dbReference type="Pfam" id="PF00498">
    <property type="entry name" value="FHA"/>
    <property type="match status" value="1"/>
</dbReference>
<evidence type="ECO:0000259" key="2">
    <source>
        <dbReference type="PROSITE" id="PS50006"/>
    </source>
</evidence>
<evidence type="ECO:0000256" key="1">
    <source>
        <dbReference type="ARBA" id="ARBA00022553"/>
    </source>
</evidence>
<sequence>MPFCTACGRQNPDDARFCAQCGTRLVQPTDLPPAPVSGEPVVESTATIQLGLDVRDTSDRALNPVEAAAVDALPAGHALLIVQRGPGSGSRFLLDAPEISAGRHPDSDIFLDDVTVSRRHATFELTGDTFTVSDAGSLNGTYVNRDRIDTVVLSDGDEVQIGKFRLVFFSGHSAR</sequence>
<evidence type="ECO:0000313" key="3">
    <source>
        <dbReference type="EMBL" id="GAA4126609.1"/>
    </source>
</evidence>
<protein>
    <recommendedName>
        <fullName evidence="2">FHA domain-containing protein</fullName>
    </recommendedName>
</protein>